<name>A0A9Q3C6J8_9BASI</name>
<evidence type="ECO:0000256" key="9">
    <source>
        <dbReference type="SAM" id="Phobius"/>
    </source>
</evidence>
<comment type="caution">
    <text evidence="10">The sequence shown here is derived from an EMBL/GenBank/DDBJ whole genome shotgun (WGS) entry which is preliminary data.</text>
</comment>
<comment type="function">
    <text evidence="8">Component of the signal peptidase complex (SPC) which catalyzes the cleavage of N-terminal signal sequences from nascent proteins as they are translocated into the lumen of the endoplasmic reticulum. Dispensable for SPC enzymatic activity.</text>
</comment>
<evidence type="ECO:0000256" key="1">
    <source>
        <dbReference type="ARBA" id="ARBA00004477"/>
    </source>
</evidence>
<keyword evidence="7 9" id="KW-0472">Membrane</keyword>
<evidence type="ECO:0000256" key="6">
    <source>
        <dbReference type="ARBA" id="ARBA00022989"/>
    </source>
</evidence>
<dbReference type="Proteomes" id="UP000765509">
    <property type="component" value="Unassembled WGS sequence"/>
</dbReference>
<gene>
    <name evidence="10" type="ORF">O181_017693</name>
</gene>
<evidence type="ECO:0000313" key="11">
    <source>
        <dbReference type="Proteomes" id="UP000765509"/>
    </source>
</evidence>
<evidence type="ECO:0000256" key="3">
    <source>
        <dbReference type="ARBA" id="ARBA00017059"/>
    </source>
</evidence>
<organism evidence="10 11">
    <name type="scientific">Austropuccinia psidii MF-1</name>
    <dbReference type="NCBI Taxonomy" id="1389203"/>
    <lineage>
        <taxon>Eukaryota</taxon>
        <taxon>Fungi</taxon>
        <taxon>Dikarya</taxon>
        <taxon>Basidiomycota</taxon>
        <taxon>Pucciniomycotina</taxon>
        <taxon>Pucciniomycetes</taxon>
        <taxon>Pucciniales</taxon>
        <taxon>Sphaerophragmiaceae</taxon>
        <taxon>Austropuccinia</taxon>
    </lineage>
</organism>
<dbReference type="GO" id="GO:0045047">
    <property type="term" value="P:protein targeting to ER"/>
    <property type="evidence" value="ECO:0007669"/>
    <property type="project" value="TreeGrafter"/>
</dbReference>
<dbReference type="AlphaFoldDB" id="A0A9Q3C6J8"/>
<dbReference type="InterPro" id="IPR009542">
    <property type="entry name" value="Spc1/SPCS1"/>
</dbReference>
<evidence type="ECO:0000313" key="10">
    <source>
        <dbReference type="EMBL" id="MBW0477978.1"/>
    </source>
</evidence>
<evidence type="ECO:0000256" key="4">
    <source>
        <dbReference type="ARBA" id="ARBA00022692"/>
    </source>
</evidence>
<accession>A0A9Q3C6J8</accession>
<feature type="transmembrane region" description="Helical" evidence="9">
    <location>
        <begin position="60"/>
        <end position="81"/>
    </location>
</feature>
<comment type="similarity">
    <text evidence="2">Belongs to the SPCS1 family.</text>
</comment>
<protein>
    <recommendedName>
        <fullName evidence="3">Signal peptidase complex subunit 1</fullName>
    </recommendedName>
</protein>
<dbReference type="GO" id="GO:0005787">
    <property type="term" value="C:signal peptidase complex"/>
    <property type="evidence" value="ECO:0007669"/>
    <property type="project" value="InterPro"/>
</dbReference>
<sequence>MDELSKIIDGYVDRLKASLEGKIDFEGQRKVERLNQIILSVTAALAFVVGYLAQSMLLTYGVFGAGFLTALLVIVPPWPVYNRHPVAWLPSLKATGKIKTT</sequence>
<keyword evidence="11" id="KW-1185">Reference proteome</keyword>
<keyword evidence="6 9" id="KW-1133">Transmembrane helix</keyword>
<evidence type="ECO:0000256" key="8">
    <source>
        <dbReference type="ARBA" id="ARBA00045204"/>
    </source>
</evidence>
<feature type="transmembrane region" description="Helical" evidence="9">
    <location>
        <begin position="37"/>
        <end position="54"/>
    </location>
</feature>
<dbReference type="Pfam" id="PF06645">
    <property type="entry name" value="SPC12"/>
    <property type="match status" value="1"/>
</dbReference>
<evidence type="ECO:0000256" key="5">
    <source>
        <dbReference type="ARBA" id="ARBA00022824"/>
    </source>
</evidence>
<evidence type="ECO:0000256" key="7">
    <source>
        <dbReference type="ARBA" id="ARBA00023136"/>
    </source>
</evidence>
<proteinExistence type="inferred from homology"/>
<reference evidence="10" key="1">
    <citation type="submission" date="2021-03" db="EMBL/GenBank/DDBJ databases">
        <title>Draft genome sequence of rust myrtle Austropuccinia psidii MF-1, a brazilian biotype.</title>
        <authorList>
            <person name="Quecine M.C."/>
            <person name="Pachon D.M.R."/>
            <person name="Bonatelli M.L."/>
            <person name="Correr F.H."/>
            <person name="Franceschini L.M."/>
            <person name="Leite T.F."/>
            <person name="Margarido G.R.A."/>
            <person name="Almeida C.A."/>
            <person name="Ferrarezi J.A."/>
            <person name="Labate C.A."/>
        </authorList>
    </citation>
    <scope>NUCLEOTIDE SEQUENCE</scope>
    <source>
        <strain evidence="10">MF-1</strain>
    </source>
</reference>
<dbReference type="EMBL" id="AVOT02005007">
    <property type="protein sequence ID" value="MBW0477978.1"/>
    <property type="molecule type" value="Genomic_DNA"/>
</dbReference>
<keyword evidence="4 9" id="KW-0812">Transmembrane</keyword>
<dbReference type="PANTHER" id="PTHR13202:SF0">
    <property type="entry name" value="SIGNAL PEPTIDASE COMPLEX SUBUNIT 1"/>
    <property type="match status" value="1"/>
</dbReference>
<dbReference type="PANTHER" id="PTHR13202">
    <property type="entry name" value="MICROSOMAL SIGNAL PEPTIDASE 12 KDA SUBUNIT"/>
    <property type="match status" value="1"/>
</dbReference>
<keyword evidence="5" id="KW-0256">Endoplasmic reticulum</keyword>
<dbReference type="GO" id="GO:0006465">
    <property type="term" value="P:signal peptide processing"/>
    <property type="evidence" value="ECO:0007669"/>
    <property type="project" value="InterPro"/>
</dbReference>
<evidence type="ECO:0000256" key="2">
    <source>
        <dbReference type="ARBA" id="ARBA00005245"/>
    </source>
</evidence>
<comment type="subcellular location">
    <subcellularLocation>
        <location evidence="1">Endoplasmic reticulum membrane</location>
        <topology evidence="1">Multi-pass membrane protein</topology>
    </subcellularLocation>
</comment>
<dbReference type="OrthoDB" id="263893at2759"/>